<evidence type="ECO:0000313" key="10">
    <source>
        <dbReference type="EMBL" id="GHC67697.1"/>
    </source>
</evidence>
<evidence type="ECO:0000259" key="8">
    <source>
        <dbReference type="Pfam" id="PF02687"/>
    </source>
</evidence>
<dbReference type="InterPro" id="IPR025857">
    <property type="entry name" value="MacB_PCD"/>
</dbReference>
<proteinExistence type="inferred from homology"/>
<name>A0A918U0C6_9BACT</name>
<evidence type="ECO:0000256" key="2">
    <source>
        <dbReference type="ARBA" id="ARBA00005236"/>
    </source>
</evidence>
<evidence type="ECO:0000256" key="7">
    <source>
        <dbReference type="SAM" id="Phobius"/>
    </source>
</evidence>
<feature type="transmembrane region" description="Helical" evidence="7">
    <location>
        <begin position="488"/>
        <end position="513"/>
    </location>
</feature>
<dbReference type="Pfam" id="PF12704">
    <property type="entry name" value="MacB_PCD"/>
    <property type="match status" value="1"/>
</dbReference>
<feature type="domain" description="ABC3 transporter permease C-terminal" evidence="8">
    <location>
        <begin position="391"/>
        <end position="517"/>
    </location>
</feature>
<dbReference type="InterPro" id="IPR051447">
    <property type="entry name" value="Lipoprotein-release_system"/>
</dbReference>
<feature type="transmembrane region" description="Helical" evidence="7">
    <location>
        <begin position="21"/>
        <end position="47"/>
    </location>
</feature>
<dbReference type="GO" id="GO:0044874">
    <property type="term" value="P:lipoprotein localization to outer membrane"/>
    <property type="evidence" value="ECO:0007669"/>
    <property type="project" value="TreeGrafter"/>
</dbReference>
<evidence type="ECO:0000313" key="11">
    <source>
        <dbReference type="Proteomes" id="UP000644507"/>
    </source>
</evidence>
<keyword evidence="4 7" id="KW-0812">Transmembrane</keyword>
<reference evidence="10" key="2">
    <citation type="submission" date="2020-09" db="EMBL/GenBank/DDBJ databases">
        <authorList>
            <person name="Sun Q."/>
            <person name="Kim S."/>
        </authorList>
    </citation>
    <scope>NUCLEOTIDE SEQUENCE</scope>
    <source>
        <strain evidence="10">KCTC 12988</strain>
    </source>
</reference>
<sequence length="527" mass="57719">MNFSRLLAGRYLNPARSHVSAITLISLIGVMLGVAVLIVVLSVHAGFERDVKKLLLGFAPHVEVQEINGFVGDWEGLREQLNEIEGVTGSYALIQDIVLVDAPGYRKPVAFRAIDTEDKGQIEALENLLDQEGYPGSRADIGMDEYTVISRQLAKDLFLNVGDTIEVYASRNFDVVKDAFERTSVEPLKVRLADELTRLRGMTTERTGAGEVPLAELQQYYQAIESLIQQEAREAEVEAINQALMALGSVDRNEAGDAYPVPDEVWKTVDDSLAAIENLDTEAADAASLKNLQEIVLPKKLKVWGVYGDSQRTPGPQMFIPLPIGQELTGLVEGVQAVAVRLEDPYHAMGAARRIEDTLGMEYVTATWMDRHVAQFSVLRTERVMLTLSLSLIGLISTFSIMAVMYTFAIQKKQEIGVMKALGATGSQISWVFVWQGLVVGFFGGIGGVGLALLIIWQRLSIQKFLAKLGFDPFDSDFQGFSELPAKILPGFMVGVALAAWFLCGLAALLPAIKAARNDAARSLRNL</sequence>
<dbReference type="InterPro" id="IPR003838">
    <property type="entry name" value="ABC3_permease_C"/>
</dbReference>
<dbReference type="GO" id="GO:0098797">
    <property type="term" value="C:plasma membrane protein complex"/>
    <property type="evidence" value="ECO:0007669"/>
    <property type="project" value="TreeGrafter"/>
</dbReference>
<keyword evidence="3" id="KW-1003">Cell membrane</keyword>
<feature type="domain" description="MacB-like periplasmic core" evidence="9">
    <location>
        <begin position="23"/>
        <end position="176"/>
    </location>
</feature>
<dbReference type="Proteomes" id="UP000644507">
    <property type="component" value="Unassembled WGS sequence"/>
</dbReference>
<dbReference type="AlphaFoldDB" id="A0A918U0C6"/>
<evidence type="ECO:0000256" key="6">
    <source>
        <dbReference type="ARBA" id="ARBA00023136"/>
    </source>
</evidence>
<evidence type="ECO:0000259" key="9">
    <source>
        <dbReference type="Pfam" id="PF12704"/>
    </source>
</evidence>
<evidence type="ECO:0000256" key="3">
    <source>
        <dbReference type="ARBA" id="ARBA00022475"/>
    </source>
</evidence>
<protein>
    <recommendedName>
        <fullName evidence="12">ABC3 transporter permease protein domain-containing protein</fullName>
    </recommendedName>
</protein>
<comment type="similarity">
    <text evidence="2">Belongs to the ABC-4 integral membrane protein family. LolC/E subfamily.</text>
</comment>
<comment type="subcellular location">
    <subcellularLocation>
        <location evidence="1">Cell membrane</location>
        <topology evidence="1">Multi-pass membrane protein</topology>
    </subcellularLocation>
</comment>
<evidence type="ECO:0000256" key="4">
    <source>
        <dbReference type="ARBA" id="ARBA00022692"/>
    </source>
</evidence>
<dbReference type="Pfam" id="PF02687">
    <property type="entry name" value="FtsX"/>
    <property type="match status" value="1"/>
</dbReference>
<dbReference type="PANTHER" id="PTHR30489:SF0">
    <property type="entry name" value="LIPOPROTEIN-RELEASING SYSTEM TRANSMEMBRANE PROTEIN LOLE"/>
    <property type="match status" value="1"/>
</dbReference>
<feature type="transmembrane region" description="Helical" evidence="7">
    <location>
        <begin position="384"/>
        <end position="408"/>
    </location>
</feature>
<keyword evidence="6 7" id="KW-0472">Membrane</keyword>
<comment type="caution">
    <text evidence="10">The sequence shown here is derived from an EMBL/GenBank/DDBJ whole genome shotgun (WGS) entry which is preliminary data.</text>
</comment>
<dbReference type="PANTHER" id="PTHR30489">
    <property type="entry name" value="LIPOPROTEIN-RELEASING SYSTEM TRANSMEMBRANE PROTEIN LOLE"/>
    <property type="match status" value="1"/>
</dbReference>
<dbReference type="EMBL" id="BMXI01000026">
    <property type="protein sequence ID" value="GHC67697.1"/>
    <property type="molecule type" value="Genomic_DNA"/>
</dbReference>
<evidence type="ECO:0000256" key="5">
    <source>
        <dbReference type="ARBA" id="ARBA00022989"/>
    </source>
</evidence>
<evidence type="ECO:0000256" key="1">
    <source>
        <dbReference type="ARBA" id="ARBA00004651"/>
    </source>
</evidence>
<keyword evidence="11" id="KW-1185">Reference proteome</keyword>
<accession>A0A918U0C6</accession>
<keyword evidence="5 7" id="KW-1133">Transmembrane helix</keyword>
<evidence type="ECO:0008006" key="12">
    <source>
        <dbReference type="Google" id="ProtNLM"/>
    </source>
</evidence>
<reference evidence="10" key="1">
    <citation type="journal article" date="2014" name="Int. J. Syst. Evol. Microbiol.">
        <title>Complete genome sequence of Corynebacterium casei LMG S-19264T (=DSM 44701T), isolated from a smear-ripened cheese.</title>
        <authorList>
            <consortium name="US DOE Joint Genome Institute (JGI-PGF)"/>
            <person name="Walter F."/>
            <person name="Albersmeier A."/>
            <person name="Kalinowski J."/>
            <person name="Ruckert C."/>
        </authorList>
    </citation>
    <scope>NUCLEOTIDE SEQUENCE</scope>
    <source>
        <strain evidence="10">KCTC 12988</strain>
    </source>
</reference>
<feature type="transmembrane region" description="Helical" evidence="7">
    <location>
        <begin position="429"/>
        <end position="457"/>
    </location>
</feature>
<organism evidence="10 11">
    <name type="scientific">Roseibacillus persicicus</name>
    <dbReference type="NCBI Taxonomy" id="454148"/>
    <lineage>
        <taxon>Bacteria</taxon>
        <taxon>Pseudomonadati</taxon>
        <taxon>Verrucomicrobiota</taxon>
        <taxon>Verrucomicrobiia</taxon>
        <taxon>Verrucomicrobiales</taxon>
        <taxon>Verrucomicrobiaceae</taxon>
        <taxon>Roseibacillus</taxon>
    </lineage>
</organism>
<dbReference type="RefSeq" id="WP_189574480.1">
    <property type="nucleotide sequence ID" value="NZ_BMXI01000026.1"/>
</dbReference>
<gene>
    <name evidence="10" type="ORF">GCM10007100_39730</name>
</gene>